<dbReference type="InterPro" id="IPR020846">
    <property type="entry name" value="MFS_dom"/>
</dbReference>
<evidence type="ECO:0000256" key="2">
    <source>
        <dbReference type="ARBA" id="ARBA00022448"/>
    </source>
</evidence>
<name>A0ABU7WHX3_9GAMM</name>
<dbReference type="InterPro" id="IPR005828">
    <property type="entry name" value="MFS_sugar_transport-like"/>
</dbReference>
<comment type="caution">
    <text evidence="9">The sequence shown here is derived from an EMBL/GenBank/DDBJ whole genome shotgun (WGS) entry which is preliminary data.</text>
</comment>
<evidence type="ECO:0000256" key="1">
    <source>
        <dbReference type="ARBA" id="ARBA00004651"/>
    </source>
</evidence>
<dbReference type="CDD" id="cd17369">
    <property type="entry name" value="MFS_ShiA_like"/>
    <property type="match status" value="1"/>
</dbReference>
<evidence type="ECO:0000313" key="10">
    <source>
        <dbReference type="Proteomes" id="UP001358324"/>
    </source>
</evidence>
<evidence type="ECO:0000259" key="8">
    <source>
        <dbReference type="PROSITE" id="PS50850"/>
    </source>
</evidence>
<evidence type="ECO:0000256" key="4">
    <source>
        <dbReference type="ARBA" id="ARBA00022692"/>
    </source>
</evidence>
<dbReference type="RefSeq" id="WP_332079262.1">
    <property type="nucleotide sequence ID" value="NZ_JAZHBM010000003.1"/>
</dbReference>
<keyword evidence="6 7" id="KW-0472">Membrane</keyword>
<feature type="transmembrane region" description="Helical" evidence="7">
    <location>
        <begin position="337"/>
        <end position="361"/>
    </location>
</feature>
<organism evidence="9 10">
    <name type="scientific">Luteimonas flava</name>
    <dbReference type="NCBI Taxonomy" id="3115822"/>
    <lineage>
        <taxon>Bacteria</taxon>
        <taxon>Pseudomonadati</taxon>
        <taxon>Pseudomonadota</taxon>
        <taxon>Gammaproteobacteria</taxon>
        <taxon>Lysobacterales</taxon>
        <taxon>Lysobacteraceae</taxon>
        <taxon>Luteimonas</taxon>
    </lineage>
</organism>
<feature type="transmembrane region" description="Helical" evidence="7">
    <location>
        <begin position="158"/>
        <end position="181"/>
    </location>
</feature>
<dbReference type="InterPro" id="IPR011701">
    <property type="entry name" value="MFS"/>
</dbReference>
<evidence type="ECO:0000256" key="6">
    <source>
        <dbReference type="ARBA" id="ARBA00023136"/>
    </source>
</evidence>
<feature type="transmembrane region" description="Helical" evidence="7">
    <location>
        <begin position="282"/>
        <end position="304"/>
    </location>
</feature>
<dbReference type="PANTHER" id="PTHR43045">
    <property type="entry name" value="SHIKIMATE TRANSPORTER"/>
    <property type="match status" value="1"/>
</dbReference>
<dbReference type="EMBL" id="JAZHBM010000003">
    <property type="protein sequence ID" value="MEF3083546.1"/>
    <property type="molecule type" value="Genomic_DNA"/>
</dbReference>
<dbReference type="Gene3D" id="1.20.1250.20">
    <property type="entry name" value="MFS general substrate transporter like domains"/>
    <property type="match status" value="2"/>
</dbReference>
<protein>
    <submittedName>
        <fullName evidence="9">MFS transporter</fullName>
    </submittedName>
</protein>
<feature type="transmembrane region" description="Helical" evidence="7">
    <location>
        <begin position="373"/>
        <end position="396"/>
    </location>
</feature>
<keyword evidence="10" id="KW-1185">Reference proteome</keyword>
<keyword evidence="2" id="KW-0813">Transport</keyword>
<sequence>MSHDAAPQAHQASDTKTIRRVAISSWIGTTIEFYDFLLYGTAAALVFGKLFFPENSATAGTLAAFATLAVGYIARPLGAAVFGHYGDKVGRKKMLLLTLILMGGSSTLIGLLPTYHSVGILAPILLVLCRLVQGIAIGGEWGGAALMVVEHAGAKNRAFWGSFAQIGAPTGVLLSTGVLAIMTQLPPEQFESWGWRVPFLLSVFLLVIGYYIRTSVSESPLFAEAKKSEQGVAKVPFVELMRAPGPLFSAMGAGLGAFVIQAVMLLFGLSHAISVGFDRSDVLLIQVVGSAELIVLVVVMAVLADKVGRRPVVMGGALLSAAWAFPMLNLINTGELWALMLAVGVGTIAQAAMYAPLVAFLTEKFKLRTRYTGASLGYQGAALIGAGFTPMIATALKAEFGGTFAVSMLLLVTSLICAGCVYFAKESQHNDLRH</sequence>
<dbReference type="SUPFAM" id="SSF103473">
    <property type="entry name" value="MFS general substrate transporter"/>
    <property type="match status" value="1"/>
</dbReference>
<proteinExistence type="predicted"/>
<dbReference type="InterPro" id="IPR005829">
    <property type="entry name" value="Sugar_transporter_CS"/>
</dbReference>
<dbReference type="Pfam" id="PF07690">
    <property type="entry name" value="MFS_1"/>
    <property type="match status" value="1"/>
</dbReference>
<dbReference type="InterPro" id="IPR036259">
    <property type="entry name" value="MFS_trans_sf"/>
</dbReference>
<feature type="transmembrane region" description="Helical" evidence="7">
    <location>
        <begin position="402"/>
        <end position="424"/>
    </location>
</feature>
<reference evidence="9 10" key="1">
    <citation type="submission" date="2024-01" db="EMBL/GenBank/DDBJ databases">
        <title>Novel species of the genus Luteimonas isolated from rivers.</title>
        <authorList>
            <person name="Lu H."/>
        </authorList>
    </citation>
    <scope>NUCLEOTIDE SEQUENCE [LARGE SCALE GENOMIC DNA]</scope>
    <source>
        <strain evidence="9 10">SMYT11W</strain>
    </source>
</reference>
<dbReference type="PANTHER" id="PTHR43045:SF1">
    <property type="entry name" value="SHIKIMATE TRANSPORTER"/>
    <property type="match status" value="1"/>
</dbReference>
<comment type="subcellular location">
    <subcellularLocation>
        <location evidence="1">Cell membrane</location>
        <topology evidence="1">Multi-pass membrane protein</topology>
    </subcellularLocation>
</comment>
<keyword evidence="3" id="KW-1003">Cell membrane</keyword>
<feature type="transmembrane region" description="Helical" evidence="7">
    <location>
        <begin position="311"/>
        <end position="331"/>
    </location>
</feature>
<gene>
    <name evidence="9" type="ORF">V3391_15125</name>
</gene>
<evidence type="ECO:0000256" key="7">
    <source>
        <dbReference type="SAM" id="Phobius"/>
    </source>
</evidence>
<dbReference type="PROSITE" id="PS00216">
    <property type="entry name" value="SUGAR_TRANSPORT_1"/>
    <property type="match status" value="1"/>
</dbReference>
<feature type="transmembrane region" description="Helical" evidence="7">
    <location>
        <begin position="247"/>
        <end position="270"/>
    </location>
</feature>
<keyword evidence="5 7" id="KW-1133">Transmembrane helix</keyword>
<feature type="domain" description="Major facilitator superfamily (MFS) profile" evidence="8">
    <location>
        <begin position="21"/>
        <end position="429"/>
    </location>
</feature>
<accession>A0ABU7WHX3</accession>
<feature type="transmembrane region" description="Helical" evidence="7">
    <location>
        <begin position="118"/>
        <end position="137"/>
    </location>
</feature>
<keyword evidence="4 7" id="KW-0812">Transmembrane</keyword>
<evidence type="ECO:0000256" key="5">
    <source>
        <dbReference type="ARBA" id="ARBA00022989"/>
    </source>
</evidence>
<dbReference type="Proteomes" id="UP001358324">
    <property type="component" value="Unassembled WGS sequence"/>
</dbReference>
<feature type="transmembrane region" description="Helical" evidence="7">
    <location>
        <begin position="193"/>
        <end position="212"/>
    </location>
</feature>
<evidence type="ECO:0000256" key="3">
    <source>
        <dbReference type="ARBA" id="ARBA00022475"/>
    </source>
</evidence>
<dbReference type="Pfam" id="PF00083">
    <property type="entry name" value="Sugar_tr"/>
    <property type="match status" value="1"/>
</dbReference>
<evidence type="ECO:0000313" key="9">
    <source>
        <dbReference type="EMBL" id="MEF3083546.1"/>
    </source>
</evidence>
<feature type="transmembrane region" description="Helical" evidence="7">
    <location>
        <begin position="58"/>
        <end position="82"/>
    </location>
</feature>
<dbReference type="PROSITE" id="PS50850">
    <property type="entry name" value="MFS"/>
    <property type="match status" value="1"/>
</dbReference>
<feature type="transmembrane region" description="Helical" evidence="7">
    <location>
        <begin position="94"/>
        <end position="112"/>
    </location>
</feature>